<dbReference type="PROSITE" id="PS50172">
    <property type="entry name" value="BRCT"/>
    <property type="match status" value="1"/>
</dbReference>
<feature type="compositionally biased region" description="Low complexity" evidence="1">
    <location>
        <begin position="30"/>
        <end position="39"/>
    </location>
</feature>
<dbReference type="OMA" id="FTPGHNS"/>
<feature type="compositionally biased region" description="Acidic residues" evidence="1">
    <location>
        <begin position="683"/>
        <end position="692"/>
    </location>
</feature>
<feature type="compositionally biased region" description="Low complexity" evidence="1">
    <location>
        <begin position="106"/>
        <end position="115"/>
    </location>
</feature>
<feature type="compositionally biased region" description="Acidic residues" evidence="1">
    <location>
        <begin position="233"/>
        <end position="257"/>
    </location>
</feature>
<dbReference type="CDD" id="cd17716">
    <property type="entry name" value="BRCT_microcephalin_rpt1"/>
    <property type="match status" value="1"/>
</dbReference>
<feature type="compositionally biased region" description="Acidic residues" evidence="1">
    <location>
        <begin position="464"/>
        <end position="497"/>
    </location>
</feature>
<feature type="compositionally biased region" description="Low complexity" evidence="1">
    <location>
        <begin position="149"/>
        <end position="165"/>
    </location>
</feature>
<dbReference type="Gene3D" id="3.40.50.10190">
    <property type="entry name" value="BRCT domain"/>
    <property type="match status" value="1"/>
</dbReference>
<evidence type="ECO:0000313" key="3">
    <source>
        <dbReference type="EMBL" id="UJO12296.1"/>
    </source>
</evidence>
<dbReference type="EMBL" id="CP090163">
    <property type="protein sequence ID" value="UJO12296.1"/>
    <property type="molecule type" value="Genomic_DNA"/>
</dbReference>
<feature type="region of interest" description="Disordered" evidence="1">
    <location>
        <begin position="667"/>
        <end position="706"/>
    </location>
</feature>
<dbReference type="GeneID" id="71980244"/>
<sequence length="1277" mass="138376">MVSTRGGARTSGGIATEQSLKKKPVRKTTTKPAPTAAKPKTTRAKKAEPVQETADIDDEQDELQLDTAAPTAKTARRTQAEKPKEDAAKPAKKAVSRAKKDEDTVKAPAAKPAAKVGRPKGSTKSVKEKPIESDNKKMELPPPAEPKGTRATRATASTAAKGRATPLSPKKITQVSRVPPKITTTKTATVKTTATKVTVNKAAPRGRPATRKRNISDENAEGLKVPAKKQALADDDQDKVVEEPDEQTTETVEAAEEEATRPTTPATPNGVVEPHAEEDAEGNTQEDDAASEPDSESDSSAPSGDELLGPKTPLKRCSPKEATRFSSARKSVPRMNASIKTPVRRFAVLGTQQGTPQTQKPYCKPSIPMSELRPMTVARARDRAMVFPQLQPLPKLKDNEDVEDWEQSDTPEGQDAHMKVDDDLALSRFPRLLTETDFEGNETSAELGDLQETISHMQDSELLQMEDEEEDSRSNDEPDDESGEDLEDSQDATEIDQDFNIAEPLENDPQHNTEVDPTVTAGEETGASRGDDRSLNEPERDLEADDTDVDMEDALPADPTPRPETLVWENVQDDITIPFGFEVDLSASRTLPPVEPTERLSLAGTLEQASSAKPESNEKTVAKQDIASSDVVAMGGAEEQSAARTSLDATVNLSDFLDVKSLAGPIRDHEPRVTADQAQDTESVSDEIEAADADGSPSPMKAHATPARDISELDTALEDIQDDQEFDIPRYARPTIASRRKSLPAIFYRTPTKDIERPMTAIGASMPRVEVPYGIYLFANAATPSKATPARPRTSMAHGLASEKKLRKASQTPVTGSPVPKTPGTSVPDTVQIRGAFTSPSRTPRPRLSHAGTPGTSVPESIRPTPRERFPGLPSRTAYDMESSLISATPLKSKAVQAERFPGLPPQDSYKSFVEDTEMVAMQVAEESPSMRTPKAAQSVTKERFPGLPPSNTYTESFEAANEEQAEEGAPSTPVAATGERYPGLPSKRSYAEHAMTAMPASRFRTPTQSPAKRPATAQKPASLRKIALKASTPRRTPLKAPTMTPGMEPMTPHPAAPLRGVVALVEVFTSDGGCATPAFTVLLQRLGAKTTKTFSERVTHLVFKEGSPTTLQRLRVHNKQVAETGMGKEIYCVNSRWVSDCDTGSMRMDETDEAYAVDVEDVPRAGKRRRKSMEPTALKNIGGNVVRDRHSTLGRSSLSRNSLKPDFDDSEMDVTPKASVDKENGGEDGSPATPAYLAAPDSLVQQTAPMNRVRKLDFTRKELEKSRRLTFFNGAF</sequence>
<reference evidence="3" key="2">
    <citation type="journal article" date="2022" name="Microb. Genom.">
        <title>A chromosome-scale genome assembly of the tomato pathogen Cladosporium fulvum reveals a compartmentalized genome architecture and the presence of a dispensable chromosome.</title>
        <authorList>
            <person name="Zaccaron A.Z."/>
            <person name="Chen L.H."/>
            <person name="Samaras A."/>
            <person name="Stergiopoulos I."/>
        </authorList>
    </citation>
    <scope>NUCLEOTIDE SEQUENCE</scope>
    <source>
        <strain evidence="3">Race5_Kim</strain>
    </source>
</reference>
<feature type="region of interest" description="Disordered" evidence="1">
    <location>
        <begin position="1"/>
        <end position="339"/>
    </location>
</feature>
<accession>A0A9Q8L7N6</accession>
<feature type="compositionally biased region" description="Basic and acidic residues" evidence="1">
    <location>
        <begin position="529"/>
        <end position="541"/>
    </location>
</feature>
<proteinExistence type="predicted"/>
<keyword evidence="4" id="KW-1185">Reference proteome</keyword>
<feature type="compositionally biased region" description="Acidic residues" evidence="1">
    <location>
        <begin position="54"/>
        <end position="64"/>
    </location>
</feature>
<feature type="compositionally biased region" description="Basic and acidic residues" evidence="1">
    <location>
        <begin position="78"/>
        <end position="89"/>
    </location>
</feature>
<dbReference type="KEGG" id="ffu:CLAFUR5_00366"/>
<organism evidence="3 4">
    <name type="scientific">Passalora fulva</name>
    <name type="common">Tomato leaf mold</name>
    <name type="synonym">Cladosporium fulvum</name>
    <dbReference type="NCBI Taxonomy" id="5499"/>
    <lineage>
        <taxon>Eukaryota</taxon>
        <taxon>Fungi</taxon>
        <taxon>Dikarya</taxon>
        <taxon>Ascomycota</taxon>
        <taxon>Pezizomycotina</taxon>
        <taxon>Dothideomycetes</taxon>
        <taxon>Dothideomycetidae</taxon>
        <taxon>Mycosphaerellales</taxon>
        <taxon>Mycosphaerellaceae</taxon>
        <taxon>Fulvia</taxon>
    </lineage>
</organism>
<feature type="compositionally biased region" description="Acidic residues" evidence="1">
    <location>
        <begin position="542"/>
        <end position="555"/>
    </location>
</feature>
<gene>
    <name evidence="3" type="ORF">CLAFUR5_00366</name>
</gene>
<name>A0A9Q8L7N6_PASFU</name>
<dbReference type="Proteomes" id="UP000756132">
    <property type="component" value="Chromosome 1"/>
</dbReference>
<feature type="region of interest" description="Disordered" evidence="1">
    <location>
        <begin position="350"/>
        <end position="369"/>
    </location>
</feature>
<feature type="region of interest" description="Disordered" evidence="1">
    <location>
        <begin position="1001"/>
        <end position="1022"/>
    </location>
</feature>
<feature type="region of interest" description="Disordered" evidence="1">
    <location>
        <begin position="784"/>
        <end position="873"/>
    </location>
</feature>
<protein>
    <recommendedName>
        <fullName evidence="2">BRCT domain-containing protein</fullName>
    </recommendedName>
</protein>
<dbReference type="OrthoDB" id="2384350at2759"/>
<evidence type="ECO:0000259" key="2">
    <source>
        <dbReference type="PROSITE" id="PS50172"/>
    </source>
</evidence>
<dbReference type="SUPFAM" id="SSF52113">
    <property type="entry name" value="BRCT domain"/>
    <property type="match status" value="1"/>
</dbReference>
<feature type="compositionally biased region" description="Low complexity" evidence="1">
    <location>
        <begin position="350"/>
        <end position="359"/>
    </location>
</feature>
<dbReference type="RefSeq" id="XP_047756662.1">
    <property type="nucleotide sequence ID" value="XM_047899514.1"/>
</dbReference>
<feature type="region of interest" description="Disordered" evidence="1">
    <location>
        <begin position="389"/>
        <end position="422"/>
    </location>
</feature>
<feature type="domain" description="BRCT" evidence="2">
    <location>
        <begin position="1054"/>
        <end position="1142"/>
    </location>
</feature>
<evidence type="ECO:0000256" key="1">
    <source>
        <dbReference type="SAM" id="MobiDB-lite"/>
    </source>
</evidence>
<feature type="region of interest" description="Disordered" evidence="1">
    <location>
        <begin position="924"/>
        <end position="987"/>
    </location>
</feature>
<feature type="region of interest" description="Disordered" evidence="1">
    <location>
        <begin position="1167"/>
        <end position="1239"/>
    </location>
</feature>
<dbReference type="AlphaFoldDB" id="A0A9Q8L7N6"/>
<dbReference type="InterPro" id="IPR036420">
    <property type="entry name" value="BRCT_dom_sf"/>
</dbReference>
<reference evidence="3" key="1">
    <citation type="submission" date="2021-12" db="EMBL/GenBank/DDBJ databases">
        <authorList>
            <person name="Zaccaron A."/>
            <person name="Stergiopoulos I."/>
        </authorList>
    </citation>
    <scope>NUCLEOTIDE SEQUENCE</scope>
    <source>
        <strain evidence="3">Race5_Kim</strain>
    </source>
</reference>
<feature type="region of interest" description="Disordered" evidence="1">
    <location>
        <begin position="435"/>
        <end position="565"/>
    </location>
</feature>
<feature type="compositionally biased region" description="Acidic residues" evidence="1">
    <location>
        <begin position="276"/>
        <end position="297"/>
    </location>
</feature>
<feature type="compositionally biased region" description="Basic and acidic residues" evidence="1">
    <location>
        <begin position="125"/>
        <end position="139"/>
    </location>
</feature>
<feature type="compositionally biased region" description="Low complexity" evidence="1">
    <location>
        <begin position="183"/>
        <end position="203"/>
    </location>
</feature>
<feature type="compositionally biased region" description="Polar residues" evidence="1">
    <location>
        <begin position="1194"/>
        <end position="1203"/>
    </location>
</feature>
<feature type="compositionally biased region" description="Acidic residues" evidence="1">
    <location>
        <begin position="400"/>
        <end position="409"/>
    </location>
</feature>
<evidence type="ECO:0000313" key="4">
    <source>
        <dbReference type="Proteomes" id="UP000756132"/>
    </source>
</evidence>
<dbReference type="InterPro" id="IPR001357">
    <property type="entry name" value="BRCT_dom"/>
</dbReference>